<dbReference type="Gene3D" id="3.30.70.141">
    <property type="entry name" value="Nucleoside diphosphate kinase-like domain"/>
    <property type="match status" value="1"/>
</dbReference>
<evidence type="ECO:0000256" key="3">
    <source>
        <dbReference type="ARBA" id="ARBA00001946"/>
    </source>
</evidence>
<feature type="active site" description="Pros-phosphohistidine intermediate" evidence="9">
    <location>
        <position position="179"/>
    </location>
</feature>
<dbReference type="Proteomes" id="UP000239899">
    <property type="component" value="Unassembled WGS sequence"/>
</dbReference>
<comment type="catalytic activity">
    <reaction evidence="1 11">
        <text>a 2'-deoxyribonucleoside 5'-diphosphate + ATP = a 2'-deoxyribonucleoside 5'-triphosphate + ADP</text>
        <dbReference type="Rhea" id="RHEA:44640"/>
        <dbReference type="ChEBI" id="CHEBI:30616"/>
        <dbReference type="ChEBI" id="CHEBI:61560"/>
        <dbReference type="ChEBI" id="CHEBI:73316"/>
        <dbReference type="ChEBI" id="CHEBI:456216"/>
        <dbReference type="EC" id="2.7.4.6"/>
    </reaction>
</comment>
<accession>A0A2P6TBZ4</accession>
<comment type="caution">
    <text evidence="13">The sequence shown here is derived from an EMBL/GenBank/DDBJ whole genome shotgun (WGS) entry which is preliminary data.</text>
</comment>
<dbReference type="HAMAP" id="MF_00451">
    <property type="entry name" value="NDP_kinase"/>
    <property type="match status" value="1"/>
</dbReference>
<evidence type="ECO:0000256" key="8">
    <source>
        <dbReference type="ARBA" id="ARBA00022840"/>
    </source>
</evidence>
<evidence type="ECO:0000256" key="4">
    <source>
        <dbReference type="ARBA" id="ARBA00008142"/>
    </source>
</evidence>
<dbReference type="STRING" id="3076.A0A2P6TBZ4"/>
<gene>
    <name evidence="13" type="ORF">C2E21_9320</name>
</gene>
<feature type="binding site" evidence="9">
    <location>
        <position position="149"/>
    </location>
    <ligand>
        <name>ATP</name>
        <dbReference type="ChEBI" id="CHEBI:30616"/>
    </ligand>
</feature>
<feature type="binding site" evidence="9">
    <location>
        <position position="73"/>
    </location>
    <ligand>
        <name>ATP</name>
        <dbReference type="ChEBI" id="CHEBI:30616"/>
    </ligand>
</feature>
<sequence length="213" mass="22483">MLRAAFRAAGRRAASAAAAAATAARQAPYASFAALLSQPKVAATAALAGVTAATTTVGFAASAVTERSFIMVKPDGVHRGLVGDIIKRFEQRGYKLVGCKVLVPSRELAAKHYAEHDGKPFFPKLVDFLTSGAVVALVFEGKDVVKTGRTMIGATNPLASPPGTIRADFGIDMGRNIIHGSDSVESAMREIALWFRADELADYTPVATAWIYE</sequence>
<keyword evidence="14" id="KW-1185">Reference proteome</keyword>
<dbReference type="GO" id="GO:0006228">
    <property type="term" value="P:UTP biosynthetic process"/>
    <property type="evidence" value="ECO:0007669"/>
    <property type="project" value="InterPro"/>
</dbReference>
<dbReference type="InterPro" id="IPR001564">
    <property type="entry name" value="Nucleoside_diP_kinase"/>
</dbReference>
<dbReference type="Pfam" id="PF00334">
    <property type="entry name" value="NDK"/>
    <property type="match status" value="1"/>
</dbReference>
<evidence type="ECO:0000256" key="2">
    <source>
        <dbReference type="ARBA" id="ARBA00000937"/>
    </source>
</evidence>
<evidence type="ECO:0000256" key="7">
    <source>
        <dbReference type="ARBA" id="ARBA00022777"/>
    </source>
</evidence>
<evidence type="ECO:0000313" key="13">
    <source>
        <dbReference type="EMBL" id="PRW18396.1"/>
    </source>
</evidence>
<dbReference type="CDD" id="cd04413">
    <property type="entry name" value="NDPk_I"/>
    <property type="match status" value="1"/>
</dbReference>
<name>A0A2P6TBZ4_CHLSO</name>
<dbReference type="SUPFAM" id="SSF54919">
    <property type="entry name" value="Nucleoside diphosphate kinase, NDK"/>
    <property type="match status" value="1"/>
</dbReference>
<dbReference type="FunFam" id="3.30.70.141:FF:000002">
    <property type="entry name" value="Nucleoside diphosphate kinase"/>
    <property type="match status" value="1"/>
</dbReference>
<dbReference type="PROSITE" id="PS00469">
    <property type="entry name" value="NDPK"/>
    <property type="match status" value="1"/>
</dbReference>
<evidence type="ECO:0000256" key="9">
    <source>
        <dbReference type="PROSITE-ProRule" id="PRU00706"/>
    </source>
</evidence>
<dbReference type="InterPro" id="IPR023005">
    <property type="entry name" value="Nucleoside_diP_kinase_AS"/>
</dbReference>
<comment type="similarity">
    <text evidence="4 9 10">Belongs to the NDK family.</text>
</comment>
<organism evidence="13 14">
    <name type="scientific">Chlorella sorokiniana</name>
    <name type="common">Freshwater green alga</name>
    <dbReference type="NCBI Taxonomy" id="3076"/>
    <lineage>
        <taxon>Eukaryota</taxon>
        <taxon>Viridiplantae</taxon>
        <taxon>Chlorophyta</taxon>
        <taxon>core chlorophytes</taxon>
        <taxon>Trebouxiophyceae</taxon>
        <taxon>Chlorellales</taxon>
        <taxon>Chlorellaceae</taxon>
        <taxon>Chlorella clade</taxon>
        <taxon>Chlorella</taxon>
    </lineage>
</organism>
<evidence type="ECO:0000256" key="11">
    <source>
        <dbReference type="RuleBase" id="RU004013"/>
    </source>
</evidence>
<feature type="binding site" evidence="9">
    <location>
        <position position="176"/>
    </location>
    <ligand>
        <name>ATP</name>
        <dbReference type="ChEBI" id="CHEBI:30616"/>
    </ligand>
</feature>
<evidence type="ECO:0000256" key="10">
    <source>
        <dbReference type="RuleBase" id="RU004011"/>
    </source>
</evidence>
<keyword evidence="8 11" id="KW-0067">ATP-binding</keyword>
<keyword evidence="7 11" id="KW-0418">Kinase</keyword>
<evidence type="ECO:0000313" key="14">
    <source>
        <dbReference type="Proteomes" id="UP000239899"/>
    </source>
</evidence>
<dbReference type="NCBIfam" id="NF001908">
    <property type="entry name" value="PRK00668.1"/>
    <property type="match status" value="1"/>
</dbReference>
<dbReference type="GO" id="GO:0005524">
    <property type="term" value="F:ATP binding"/>
    <property type="evidence" value="ECO:0007669"/>
    <property type="project" value="UniProtKB-KW"/>
</dbReference>
<dbReference type="GO" id="GO:0006183">
    <property type="term" value="P:GTP biosynthetic process"/>
    <property type="evidence" value="ECO:0007669"/>
    <property type="project" value="InterPro"/>
</dbReference>
<comment type="catalytic activity">
    <reaction evidence="2">
        <text>a ribonucleoside 5'-diphosphate + ATP = a ribonucleoside 5'-triphosphate + ADP</text>
        <dbReference type="Rhea" id="RHEA:18113"/>
        <dbReference type="ChEBI" id="CHEBI:30616"/>
        <dbReference type="ChEBI" id="CHEBI:57930"/>
        <dbReference type="ChEBI" id="CHEBI:61557"/>
        <dbReference type="ChEBI" id="CHEBI:456216"/>
        <dbReference type="EC" id="2.7.4.6"/>
    </reaction>
</comment>
<evidence type="ECO:0000256" key="5">
    <source>
        <dbReference type="ARBA" id="ARBA00022679"/>
    </source>
</evidence>
<dbReference type="InterPro" id="IPR036850">
    <property type="entry name" value="NDK-like_dom_sf"/>
</dbReference>
<feature type="domain" description="Nucleoside diphosphate kinase-like" evidence="12">
    <location>
        <begin position="65"/>
        <end position="202"/>
    </location>
</feature>
<dbReference type="AlphaFoldDB" id="A0A2P6TBZ4"/>
<feature type="binding site" evidence="9">
    <location>
        <position position="166"/>
    </location>
    <ligand>
        <name>ATP</name>
        <dbReference type="ChEBI" id="CHEBI:30616"/>
    </ligand>
</feature>
<dbReference type="EMBL" id="LHPG02000026">
    <property type="protein sequence ID" value="PRW18396.1"/>
    <property type="molecule type" value="Genomic_DNA"/>
</dbReference>
<proteinExistence type="inferred from homology"/>
<dbReference type="PRINTS" id="PR01243">
    <property type="entry name" value="NUCDPKINASE"/>
</dbReference>
<comment type="cofactor">
    <cofactor evidence="3">
        <name>Mg(2+)</name>
        <dbReference type="ChEBI" id="CHEBI:18420"/>
    </cofactor>
</comment>
<dbReference type="GO" id="GO:0004550">
    <property type="term" value="F:nucleoside diphosphate kinase activity"/>
    <property type="evidence" value="ECO:0007669"/>
    <property type="project" value="UniProtKB-EC"/>
</dbReference>
<evidence type="ECO:0000256" key="1">
    <source>
        <dbReference type="ARBA" id="ARBA00000082"/>
    </source>
</evidence>
<feature type="binding site" evidence="9">
    <location>
        <position position="155"/>
    </location>
    <ligand>
        <name>ATP</name>
        <dbReference type="ChEBI" id="CHEBI:30616"/>
    </ligand>
</feature>
<dbReference type="GO" id="GO:0006241">
    <property type="term" value="P:CTP biosynthetic process"/>
    <property type="evidence" value="ECO:0007669"/>
    <property type="project" value="InterPro"/>
</dbReference>
<dbReference type="SMART" id="SM00562">
    <property type="entry name" value="NDK"/>
    <property type="match status" value="1"/>
</dbReference>
<feature type="binding site" evidence="9">
    <location>
        <position position="121"/>
    </location>
    <ligand>
        <name>ATP</name>
        <dbReference type="ChEBI" id="CHEBI:30616"/>
    </ligand>
</feature>
<evidence type="ECO:0000259" key="12">
    <source>
        <dbReference type="SMART" id="SM00562"/>
    </source>
</evidence>
<dbReference type="PANTHER" id="PTHR11349">
    <property type="entry name" value="NUCLEOSIDE DIPHOSPHATE KINASE"/>
    <property type="match status" value="1"/>
</dbReference>
<dbReference type="InterPro" id="IPR034907">
    <property type="entry name" value="NDK-like_dom"/>
</dbReference>
<keyword evidence="6 11" id="KW-0547">Nucleotide-binding</keyword>
<evidence type="ECO:0000256" key="6">
    <source>
        <dbReference type="ARBA" id="ARBA00022741"/>
    </source>
</evidence>
<dbReference type="EC" id="2.7.4.6" evidence="11"/>
<dbReference type="OrthoDB" id="2162449at2759"/>
<keyword evidence="5 11" id="KW-0808">Transferase</keyword>
<reference evidence="13 14" key="1">
    <citation type="journal article" date="2018" name="Plant J.">
        <title>Genome sequences of Chlorella sorokiniana UTEX 1602 and Micractinium conductrix SAG 241.80: implications to maltose excretion by a green alga.</title>
        <authorList>
            <person name="Arriola M.B."/>
            <person name="Velmurugan N."/>
            <person name="Zhang Y."/>
            <person name="Plunkett M.H."/>
            <person name="Hondzo H."/>
            <person name="Barney B.M."/>
        </authorList>
    </citation>
    <scope>NUCLEOTIDE SEQUENCE [LARGE SCALE GENOMIC DNA]</scope>
    <source>
        <strain evidence="14">UTEX 1602</strain>
    </source>
</reference>
<dbReference type="PROSITE" id="PS51374">
    <property type="entry name" value="NDPK_LIKE"/>
    <property type="match status" value="1"/>
</dbReference>
<protein>
    <recommendedName>
        <fullName evidence="11">Nucleoside diphosphate kinase</fullName>
        <ecNumber evidence="11">2.7.4.6</ecNumber>
    </recommendedName>
</protein>